<dbReference type="EMBL" id="JABWDY010034246">
    <property type="protein sequence ID" value="KAF5182841.1"/>
    <property type="molecule type" value="Genomic_DNA"/>
</dbReference>
<evidence type="ECO:0000313" key="7">
    <source>
        <dbReference type="EMBL" id="KAF5182841.1"/>
    </source>
</evidence>
<dbReference type="GO" id="GO:0006355">
    <property type="term" value="P:regulation of DNA-templated transcription"/>
    <property type="evidence" value="ECO:0007669"/>
    <property type="project" value="InterPro"/>
</dbReference>
<feature type="compositionally biased region" description="Basic and acidic residues" evidence="5">
    <location>
        <begin position="191"/>
        <end position="200"/>
    </location>
</feature>
<keyword evidence="8" id="KW-1185">Reference proteome</keyword>
<dbReference type="Proteomes" id="UP000554482">
    <property type="component" value="Unassembled WGS sequence"/>
</dbReference>
<evidence type="ECO:0000256" key="1">
    <source>
        <dbReference type="ARBA" id="ARBA00023015"/>
    </source>
</evidence>
<dbReference type="PROSITE" id="PS51005">
    <property type="entry name" value="NAC"/>
    <property type="match status" value="1"/>
</dbReference>
<evidence type="ECO:0000313" key="8">
    <source>
        <dbReference type="Proteomes" id="UP000554482"/>
    </source>
</evidence>
<dbReference type="Gene3D" id="2.170.150.80">
    <property type="entry name" value="NAC domain"/>
    <property type="match status" value="1"/>
</dbReference>
<dbReference type="InterPro" id="IPR003441">
    <property type="entry name" value="NAC-dom"/>
</dbReference>
<name>A0A7J6VDS7_THATH</name>
<reference evidence="7 8" key="1">
    <citation type="submission" date="2020-06" db="EMBL/GenBank/DDBJ databases">
        <title>Transcriptomic and genomic resources for Thalictrum thalictroides and T. hernandezii: Facilitating candidate gene discovery in an emerging model plant lineage.</title>
        <authorList>
            <person name="Arias T."/>
            <person name="Riano-Pachon D.M."/>
            <person name="Di Stilio V.S."/>
        </authorList>
    </citation>
    <scope>NUCLEOTIDE SEQUENCE [LARGE SCALE GENOMIC DNA]</scope>
    <source>
        <strain evidence="8">cv. WT478/WT964</strain>
        <tissue evidence="7">Leaves</tissue>
    </source>
</reference>
<dbReference type="PANTHER" id="PTHR31719:SF212">
    <property type="entry name" value="NAC DOMAIN-CONTAINING PROTEIN 72-LIKE"/>
    <property type="match status" value="1"/>
</dbReference>
<dbReference type="InterPro" id="IPR036093">
    <property type="entry name" value="NAC_dom_sf"/>
</dbReference>
<evidence type="ECO:0000256" key="3">
    <source>
        <dbReference type="ARBA" id="ARBA00023163"/>
    </source>
</evidence>
<accession>A0A7J6VDS7</accession>
<proteinExistence type="predicted"/>
<dbReference type="SUPFAM" id="SSF101941">
    <property type="entry name" value="NAC domain"/>
    <property type="match status" value="1"/>
</dbReference>
<keyword evidence="1" id="KW-0805">Transcription regulation</keyword>
<dbReference type="PANTHER" id="PTHR31719">
    <property type="entry name" value="NAC TRANSCRIPTION FACTOR 56"/>
    <property type="match status" value="1"/>
</dbReference>
<comment type="caution">
    <text evidence="7">The sequence shown here is derived from an EMBL/GenBank/DDBJ whole genome shotgun (WGS) entry which is preliminary data.</text>
</comment>
<dbReference type="Pfam" id="PF02365">
    <property type="entry name" value="NAM"/>
    <property type="match status" value="1"/>
</dbReference>
<evidence type="ECO:0000256" key="4">
    <source>
        <dbReference type="ARBA" id="ARBA00023242"/>
    </source>
</evidence>
<evidence type="ECO:0000259" key="6">
    <source>
        <dbReference type="PROSITE" id="PS51005"/>
    </source>
</evidence>
<keyword evidence="2" id="KW-0238">DNA-binding</keyword>
<evidence type="ECO:0000256" key="2">
    <source>
        <dbReference type="ARBA" id="ARBA00023125"/>
    </source>
</evidence>
<feature type="region of interest" description="Disordered" evidence="5">
    <location>
        <begin position="167"/>
        <end position="200"/>
    </location>
</feature>
<gene>
    <name evidence="7" type="ORF">FRX31_027572</name>
</gene>
<protein>
    <submittedName>
        <fullName evidence="7">Nac domain containing protein</fullName>
    </submittedName>
</protein>
<dbReference type="AlphaFoldDB" id="A0A7J6VDS7"/>
<keyword evidence="4" id="KW-0539">Nucleus</keyword>
<organism evidence="7 8">
    <name type="scientific">Thalictrum thalictroides</name>
    <name type="common">Rue-anemone</name>
    <name type="synonym">Anemone thalictroides</name>
    <dbReference type="NCBI Taxonomy" id="46969"/>
    <lineage>
        <taxon>Eukaryota</taxon>
        <taxon>Viridiplantae</taxon>
        <taxon>Streptophyta</taxon>
        <taxon>Embryophyta</taxon>
        <taxon>Tracheophyta</taxon>
        <taxon>Spermatophyta</taxon>
        <taxon>Magnoliopsida</taxon>
        <taxon>Ranunculales</taxon>
        <taxon>Ranunculaceae</taxon>
        <taxon>Thalictroideae</taxon>
        <taxon>Thalictrum</taxon>
    </lineage>
</organism>
<keyword evidence="3" id="KW-0804">Transcription</keyword>
<feature type="compositionally biased region" description="Polar residues" evidence="5">
    <location>
        <begin position="171"/>
        <end position="180"/>
    </location>
</feature>
<evidence type="ECO:0000256" key="5">
    <source>
        <dbReference type="SAM" id="MobiDB-lite"/>
    </source>
</evidence>
<sequence length="311" mass="35427">MRYPPPPPGYRFLPTDEELLKYLKLKIGNSQFKCDMITAEANFFKYNPEMLFDKYRSRSRGENSCYFFTPRDRKYKMGSRPDRRTGGGFYRASGKDKPVVNKNGQKIGTKRTLVYYKGVHKNPVKTNWLMVEYVIEEHQLGIDNQTNSMRLDDCVVCKIYYNPKKSKNRQLEQGESSKSQCEGRGGGGGGHENEAAGRTEGEHQIVAIGTDCSEEVLDQGEMMNFVEQTKVETEMGKRVDKGKGVLQEDDHSVDMYLNLDDFAQFMPTGIPVDPSCPSSSLGYLDNNIGYVSNPLSHQIEYANMQQWPVQQ</sequence>
<feature type="domain" description="NAC" evidence="6">
    <location>
        <begin position="6"/>
        <end position="162"/>
    </location>
</feature>
<dbReference type="GO" id="GO:0003677">
    <property type="term" value="F:DNA binding"/>
    <property type="evidence" value="ECO:0007669"/>
    <property type="project" value="UniProtKB-KW"/>
</dbReference>